<sequence>MSLLNQSSIAGNISQQEASTSSAGKRLQKRWNNVNPDSMKTALWPDSTITYCFESDATREKLIDAFDEAKQKWADAGLPPSFGYKEVKGSACRGANPKNMLMIKYNDKGRLSTTPALPEIDANDPKDEGPVMNLSDAEDIGMLNIAANYAHELGHAWGLLHEHQNPAFWSGSPMANTYTGEVWSPDAFNCQNLKDYEDAVESVRKSIKVAEKDKEFEIYKLCINRNSAGDWGFSAAEYLPYTDIKARVPDKDTMGISVDDVEWASIMLYPSGPKQKEENMAAIALLARSLSAILAFLLILQVLAPLVAADPIPEAAPEPAPKKPKGSSGSNNNTTDDESVAAFGAIPDTVMVGMSFLAFLASRFW</sequence>
<dbReference type="GO" id="GO:0008237">
    <property type="term" value="F:metallopeptidase activity"/>
    <property type="evidence" value="ECO:0007669"/>
    <property type="project" value="InterPro"/>
</dbReference>
<feature type="transmembrane region" description="Helical" evidence="2">
    <location>
        <begin position="340"/>
        <end position="361"/>
    </location>
</feature>
<protein>
    <submittedName>
        <fullName evidence="3">Uncharacterized protein</fullName>
    </submittedName>
</protein>
<feature type="compositionally biased region" description="Polar residues" evidence="1">
    <location>
        <begin position="12"/>
        <end position="23"/>
    </location>
</feature>
<dbReference type="Proteomes" id="UP000572817">
    <property type="component" value="Unassembled WGS sequence"/>
</dbReference>
<name>A0A8H4J9W7_9PEZI</name>
<keyword evidence="4" id="KW-1185">Reference proteome</keyword>
<dbReference type="SUPFAM" id="SSF55486">
    <property type="entry name" value="Metalloproteases ('zincins'), catalytic domain"/>
    <property type="match status" value="1"/>
</dbReference>
<feature type="region of interest" description="Disordered" evidence="1">
    <location>
        <begin position="12"/>
        <end position="32"/>
    </location>
</feature>
<organism evidence="3 4">
    <name type="scientific">Botryosphaeria dothidea</name>
    <dbReference type="NCBI Taxonomy" id="55169"/>
    <lineage>
        <taxon>Eukaryota</taxon>
        <taxon>Fungi</taxon>
        <taxon>Dikarya</taxon>
        <taxon>Ascomycota</taxon>
        <taxon>Pezizomycotina</taxon>
        <taxon>Dothideomycetes</taxon>
        <taxon>Dothideomycetes incertae sedis</taxon>
        <taxon>Botryosphaeriales</taxon>
        <taxon>Botryosphaeriaceae</taxon>
        <taxon>Botryosphaeria</taxon>
    </lineage>
</organism>
<proteinExistence type="predicted"/>
<keyword evidence="2" id="KW-1133">Transmembrane helix</keyword>
<keyword evidence="2" id="KW-0472">Membrane</keyword>
<dbReference type="OrthoDB" id="3945641at2759"/>
<dbReference type="EMBL" id="WWBZ02000001">
    <property type="protein sequence ID" value="KAF4314392.1"/>
    <property type="molecule type" value="Genomic_DNA"/>
</dbReference>
<evidence type="ECO:0000313" key="3">
    <source>
        <dbReference type="EMBL" id="KAF4314392.1"/>
    </source>
</evidence>
<accession>A0A8H4J9W7</accession>
<evidence type="ECO:0000313" key="4">
    <source>
        <dbReference type="Proteomes" id="UP000572817"/>
    </source>
</evidence>
<feature type="transmembrane region" description="Helical" evidence="2">
    <location>
        <begin position="281"/>
        <end position="304"/>
    </location>
</feature>
<feature type="region of interest" description="Disordered" evidence="1">
    <location>
        <begin position="315"/>
        <end position="338"/>
    </location>
</feature>
<dbReference type="Gene3D" id="3.40.390.10">
    <property type="entry name" value="Collagenase (Catalytic Domain)"/>
    <property type="match status" value="1"/>
</dbReference>
<gene>
    <name evidence="3" type="ORF">GTA08_BOTSDO00241</name>
</gene>
<comment type="caution">
    <text evidence="3">The sequence shown here is derived from an EMBL/GenBank/DDBJ whole genome shotgun (WGS) entry which is preliminary data.</text>
</comment>
<dbReference type="AlphaFoldDB" id="A0A8H4J9W7"/>
<dbReference type="InterPro" id="IPR024079">
    <property type="entry name" value="MetalloPept_cat_dom_sf"/>
</dbReference>
<evidence type="ECO:0000256" key="2">
    <source>
        <dbReference type="SAM" id="Phobius"/>
    </source>
</evidence>
<evidence type="ECO:0000256" key="1">
    <source>
        <dbReference type="SAM" id="MobiDB-lite"/>
    </source>
</evidence>
<keyword evidence="2" id="KW-0812">Transmembrane</keyword>
<reference evidence="3" key="1">
    <citation type="submission" date="2020-04" db="EMBL/GenBank/DDBJ databases">
        <title>Genome Assembly and Annotation of Botryosphaeria dothidea sdau 11-99, a Latent Pathogen of Apple Fruit Ring Rot in China.</title>
        <authorList>
            <person name="Yu C."/>
            <person name="Diao Y."/>
            <person name="Lu Q."/>
            <person name="Zhao J."/>
            <person name="Cui S."/>
            <person name="Peng C."/>
            <person name="He B."/>
            <person name="Liu H."/>
        </authorList>
    </citation>
    <scope>NUCLEOTIDE SEQUENCE [LARGE SCALE GENOMIC DNA]</scope>
    <source>
        <strain evidence="3">Sdau11-99</strain>
    </source>
</reference>